<dbReference type="EMBL" id="SRLO01000862">
    <property type="protein sequence ID" value="TNN45177.1"/>
    <property type="molecule type" value="Genomic_DNA"/>
</dbReference>
<reference evidence="1 2" key="1">
    <citation type="submission" date="2019-03" db="EMBL/GenBank/DDBJ databases">
        <title>First draft genome of Liparis tanakae, snailfish: a comprehensive survey of snailfish specific genes.</title>
        <authorList>
            <person name="Kim W."/>
            <person name="Song I."/>
            <person name="Jeong J.-H."/>
            <person name="Kim D."/>
            <person name="Kim S."/>
            <person name="Ryu S."/>
            <person name="Song J.Y."/>
            <person name="Lee S.K."/>
        </authorList>
    </citation>
    <scope>NUCLEOTIDE SEQUENCE [LARGE SCALE GENOMIC DNA]</scope>
    <source>
        <tissue evidence="1">Muscle</tissue>
    </source>
</reference>
<comment type="caution">
    <text evidence="1">The sequence shown here is derived from an EMBL/GenBank/DDBJ whole genome shotgun (WGS) entry which is preliminary data.</text>
</comment>
<evidence type="ECO:0000313" key="1">
    <source>
        <dbReference type="EMBL" id="TNN45177.1"/>
    </source>
</evidence>
<sequence>MFTSVSSKLMMTAMAASSLLKLLRPGTTMLSRSSWSDWEELPAASSLLDTCNKPRDVNTPRRASRRTFLPRSGSLNAGQQDVEINVVVVTLTLLLVCGETCGHFSCVGPKGLEAPLDEEEFIL</sequence>
<gene>
    <name evidence="1" type="ORF">EYF80_044627</name>
</gene>
<protein>
    <submittedName>
        <fullName evidence="1">Uncharacterized protein</fullName>
    </submittedName>
</protein>
<keyword evidence="2" id="KW-1185">Reference proteome</keyword>
<name>A0A4Z2FV85_9TELE</name>
<dbReference type="AlphaFoldDB" id="A0A4Z2FV85"/>
<proteinExistence type="predicted"/>
<dbReference type="Proteomes" id="UP000314294">
    <property type="component" value="Unassembled WGS sequence"/>
</dbReference>
<evidence type="ECO:0000313" key="2">
    <source>
        <dbReference type="Proteomes" id="UP000314294"/>
    </source>
</evidence>
<organism evidence="1 2">
    <name type="scientific">Liparis tanakae</name>
    <name type="common">Tanaka's snailfish</name>
    <dbReference type="NCBI Taxonomy" id="230148"/>
    <lineage>
        <taxon>Eukaryota</taxon>
        <taxon>Metazoa</taxon>
        <taxon>Chordata</taxon>
        <taxon>Craniata</taxon>
        <taxon>Vertebrata</taxon>
        <taxon>Euteleostomi</taxon>
        <taxon>Actinopterygii</taxon>
        <taxon>Neopterygii</taxon>
        <taxon>Teleostei</taxon>
        <taxon>Neoteleostei</taxon>
        <taxon>Acanthomorphata</taxon>
        <taxon>Eupercaria</taxon>
        <taxon>Perciformes</taxon>
        <taxon>Cottioidei</taxon>
        <taxon>Cottales</taxon>
        <taxon>Liparidae</taxon>
        <taxon>Liparis</taxon>
    </lineage>
</organism>
<accession>A0A4Z2FV85</accession>